<dbReference type="GO" id="GO:0005886">
    <property type="term" value="C:plasma membrane"/>
    <property type="evidence" value="ECO:0007669"/>
    <property type="project" value="UniProtKB-SubCell"/>
</dbReference>
<keyword evidence="6 7" id="KW-0472">Membrane</keyword>
<dbReference type="Gene3D" id="1.10.3720.10">
    <property type="entry name" value="MetI-like"/>
    <property type="match status" value="2"/>
</dbReference>
<keyword evidence="5 7" id="KW-1133">Transmembrane helix</keyword>
<organism evidence="9 10">
    <name type="scientific">Cohnella rhizosphaerae</name>
    <dbReference type="NCBI Taxonomy" id="1457232"/>
    <lineage>
        <taxon>Bacteria</taxon>
        <taxon>Bacillati</taxon>
        <taxon>Bacillota</taxon>
        <taxon>Bacilli</taxon>
        <taxon>Bacillales</taxon>
        <taxon>Paenibacillaceae</taxon>
        <taxon>Cohnella</taxon>
    </lineage>
</organism>
<feature type="domain" description="ABC transmembrane type-1" evidence="8">
    <location>
        <begin position="45"/>
        <end position="259"/>
    </location>
</feature>
<feature type="transmembrane region" description="Helical" evidence="7">
    <location>
        <begin position="190"/>
        <end position="212"/>
    </location>
</feature>
<dbReference type="SUPFAM" id="SSF161098">
    <property type="entry name" value="MetI-like"/>
    <property type="match status" value="2"/>
</dbReference>
<feature type="transmembrane region" description="Helical" evidence="7">
    <location>
        <begin position="374"/>
        <end position="394"/>
    </location>
</feature>
<dbReference type="EMBL" id="JAPDIA010000003">
    <property type="protein sequence ID" value="MDG0810690.1"/>
    <property type="molecule type" value="Genomic_DNA"/>
</dbReference>
<sequence>MLYPLVRNLLYSFTDFRLTDLRDAPFVGLDNYGRVLSDPVFWISIRNVLIYGAISVPGQIVAGFAVAFALHRRIAGVRLFRTLYFLPVITSWVVASLIFKFIFTDRGLLNYVLSDVLHLSDEPVNWLGTPMYAMIVLSLLGIWKGAGWVMVMYLAALQNVPKDLYEAASIDGATVAQSVRYITLPAIREMTGFVQIMLIIGAFNVFTSVYLVTDGGPLNQTEVMLTWMYRQAFGNYDLGYASALSFFIRHPDRIADLGSVSPDGEERDMRKGILRFAVYVPLIAGALLSLYPLLFMLSTSLQPMTVVFEYPPKLFSGSMTWSNFEAAWTSRNFSLYLFNSLFVTASSLLVIALLSSLLAFAYSRFAFVGKRLSFALLMSSLVIPGLTLVIPQFVMMHQLGLNDSFGGLITVYASRRDSVYDVSAERLLRFDLQGDRRIYRDRRRLQLDAVLANDRAVVQTGVRAGDYI</sequence>
<keyword evidence="3" id="KW-1003">Cell membrane</keyword>
<accession>A0A9X4KTG4</accession>
<keyword evidence="2 7" id="KW-0813">Transport</keyword>
<dbReference type="PANTHER" id="PTHR43227">
    <property type="entry name" value="BLL4140 PROTEIN"/>
    <property type="match status" value="1"/>
</dbReference>
<dbReference type="GO" id="GO:0055085">
    <property type="term" value="P:transmembrane transport"/>
    <property type="evidence" value="ECO:0007669"/>
    <property type="project" value="InterPro"/>
</dbReference>
<dbReference type="PROSITE" id="PS50928">
    <property type="entry name" value="ABC_TM1"/>
    <property type="match status" value="1"/>
</dbReference>
<dbReference type="InterPro" id="IPR050809">
    <property type="entry name" value="UgpAE/MalFG_permease"/>
</dbReference>
<gene>
    <name evidence="9" type="ORF">OMP40_15920</name>
</gene>
<dbReference type="AlphaFoldDB" id="A0A9X4KTG4"/>
<reference evidence="9" key="1">
    <citation type="submission" date="2022-10" db="EMBL/GenBank/DDBJ databases">
        <title>Comparative genomic analysis of Cohnella hashimotonis sp. nov., isolated from the International Space Station.</title>
        <authorList>
            <person name="Simpson A."/>
            <person name="Venkateswaran K."/>
        </authorList>
    </citation>
    <scope>NUCLEOTIDE SEQUENCE</scope>
    <source>
        <strain evidence="9">DSM 28161</strain>
    </source>
</reference>
<evidence type="ECO:0000256" key="4">
    <source>
        <dbReference type="ARBA" id="ARBA00022692"/>
    </source>
</evidence>
<dbReference type="InterPro" id="IPR000515">
    <property type="entry name" value="MetI-like"/>
</dbReference>
<dbReference type="Pfam" id="PF00528">
    <property type="entry name" value="BPD_transp_1"/>
    <property type="match status" value="1"/>
</dbReference>
<dbReference type="CDD" id="cd06261">
    <property type="entry name" value="TM_PBP2"/>
    <property type="match status" value="1"/>
</dbReference>
<dbReference type="Proteomes" id="UP001153404">
    <property type="component" value="Unassembled WGS sequence"/>
</dbReference>
<evidence type="ECO:0000256" key="5">
    <source>
        <dbReference type="ARBA" id="ARBA00022989"/>
    </source>
</evidence>
<dbReference type="PANTHER" id="PTHR43227:SF11">
    <property type="entry name" value="BLL4140 PROTEIN"/>
    <property type="match status" value="1"/>
</dbReference>
<feature type="transmembrane region" description="Helical" evidence="7">
    <location>
        <begin position="232"/>
        <end position="248"/>
    </location>
</feature>
<evidence type="ECO:0000259" key="8">
    <source>
        <dbReference type="PROSITE" id="PS50928"/>
    </source>
</evidence>
<evidence type="ECO:0000256" key="3">
    <source>
        <dbReference type="ARBA" id="ARBA00022475"/>
    </source>
</evidence>
<comment type="caution">
    <text evidence="9">The sequence shown here is derived from an EMBL/GenBank/DDBJ whole genome shotgun (WGS) entry which is preliminary data.</text>
</comment>
<feature type="transmembrane region" description="Helical" evidence="7">
    <location>
        <begin position="82"/>
        <end position="103"/>
    </location>
</feature>
<name>A0A9X4KTG4_9BACL</name>
<proteinExistence type="inferred from homology"/>
<feature type="transmembrane region" description="Helical" evidence="7">
    <location>
        <begin position="48"/>
        <end position="70"/>
    </location>
</feature>
<keyword evidence="4 7" id="KW-0812">Transmembrane</keyword>
<evidence type="ECO:0000313" key="10">
    <source>
        <dbReference type="Proteomes" id="UP001153404"/>
    </source>
</evidence>
<evidence type="ECO:0000256" key="7">
    <source>
        <dbReference type="RuleBase" id="RU363032"/>
    </source>
</evidence>
<keyword evidence="10" id="KW-1185">Reference proteome</keyword>
<dbReference type="InterPro" id="IPR035906">
    <property type="entry name" value="MetI-like_sf"/>
</dbReference>
<evidence type="ECO:0000256" key="6">
    <source>
        <dbReference type="ARBA" id="ARBA00023136"/>
    </source>
</evidence>
<evidence type="ECO:0000313" key="9">
    <source>
        <dbReference type="EMBL" id="MDG0810690.1"/>
    </source>
</evidence>
<feature type="transmembrane region" description="Helical" evidence="7">
    <location>
        <begin position="276"/>
        <end position="297"/>
    </location>
</feature>
<comment type="subcellular location">
    <subcellularLocation>
        <location evidence="1 7">Cell membrane</location>
        <topology evidence="1 7">Multi-pass membrane protein</topology>
    </subcellularLocation>
</comment>
<feature type="transmembrane region" description="Helical" evidence="7">
    <location>
        <begin position="336"/>
        <end position="362"/>
    </location>
</feature>
<protein>
    <submittedName>
        <fullName evidence="9">ABC transporter permease subunit</fullName>
    </submittedName>
</protein>
<comment type="similarity">
    <text evidence="7">Belongs to the binding-protein-dependent transport system permease family.</text>
</comment>
<evidence type="ECO:0000256" key="2">
    <source>
        <dbReference type="ARBA" id="ARBA00022448"/>
    </source>
</evidence>
<evidence type="ECO:0000256" key="1">
    <source>
        <dbReference type="ARBA" id="ARBA00004651"/>
    </source>
</evidence>